<dbReference type="EMBL" id="ML977325">
    <property type="protein sequence ID" value="KAF2114351.1"/>
    <property type="molecule type" value="Genomic_DNA"/>
</dbReference>
<evidence type="ECO:0000259" key="4">
    <source>
        <dbReference type="SMART" id="SM00822"/>
    </source>
</evidence>
<dbReference type="SMART" id="SM00822">
    <property type="entry name" value="PKS_KR"/>
    <property type="match status" value="1"/>
</dbReference>
<dbReference type="PRINTS" id="PR00080">
    <property type="entry name" value="SDRFAMILY"/>
</dbReference>
<reference evidence="5" key="1">
    <citation type="journal article" date="2020" name="Stud. Mycol.">
        <title>101 Dothideomycetes genomes: a test case for predicting lifestyles and emergence of pathogens.</title>
        <authorList>
            <person name="Haridas S."/>
            <person name="Albert R."/>
            <person name="Binder M."/>
            <person name="Bloem J."/>
            <person name="Labutti K."/>
            <person name="Salamov A."/>
            <person name="Andreopoulos B."/>
            <person name="Baker S."/>
            <person name="Barry K."/>
            <person name="Bills G."/>
            <person name="Bluhm B."/>
            <person name="Cannon C."/>
            <person name="Castanera R."/>
            <person name="Culley D."/>
            <person name="Daum C."/>
            <person name="Ezra D."/>
            <person name="Gonzalez J."/>
            <person name="Henrissat B."/>
            <person name="Kuo A."/>
            <person name="Liang C."/>
            <person name="Lipzen A."/>
            <person name="Lutzoni F."/>
            <person name="Magnuson J."/>
            <person name="Mondo S."/>
            <person name="Nolan M."/>
            <person name="Ohm R."/>
            <person name="Pangilinan J."/>
            <person name="Park H.-J."/>
            <person name="Ramirez L."/>
            <person name="Alfaro M."/>
            <person name="Sun H."/>
            <person name="Tritt A."/>
            <person name="Yoshinaga Y."/>
            <person name="Zwiers L.-H."/>
            <person name="Turgeon B."/>
            <person name="Goodwin S."/>
            <person name="Spatafora J."/>
            <person name="Crous P."/>
            <person name="Grigoriev I."/>
        </authorList>
    </citation>
    <scope>NUCLEOTIDE SEQUENCE</scope>
    <source>
        <strain evidence="5">CBS 627.86</strain>
    </source>
</reference>
<gene>
    <name evidence="5" type="ORF">BDV96DRAFT_494889</name>
</gene>
<dbReference type="OrthoDB" id="1933717at2759"/>
<dbReference type="PRINTS" id="PR00081">
    <property type="entry name" value="GDHRDH"/>
</dbReference>
<keyword evidence="2" id="KW-0560">Oxidoreductase</keyword>
<evidence type="ECO:0000313" key="5">
    <source>
        <dbReference type="EMBL" id="KAF2114351.1"/>
    </source>
</evidence>
<dbReference type="PANTHER" id="PTHR44196">
    <property type="entry name" value="DEHYDROGENASE/REDUCTASE SDR FAMILY MEMBER 7B"/>
    <property type="match status" value="1"/>
</dbReference>
<feature type="domain" description="Ketoreductase" evidence="4">
    <location>
        <begin position="32"/>
        <end position="223"/>
    </location>
</feature>
<dbReference type="AlphaFoldDB" id="A0A6A5Z7J5"/>
<comment type="similarity">
    <text evidence="1 3">Belongs to the short-chain dehydrogenases/reductases (SDR) family.</text>
</comment>
<dbReference type="GO" id="GO:0016491">
    <property type="term" value="F:oxidoreductase activity"/>
    <property type="evidence" value="ECO:0007669"/>
    <property type="project" value="UniProtKB-KW"/>
</dbReference>
<evidence type="ECO:0000256" key="2">
    <source>
        <dbReference type="ARBA" id="ARBA00023002"/>
    </source>
</evidence>
<dbReference type="GO" id="GO:0016020">
    <property type="term" value="C:membrane"/>
    <property type="evidence" value="ECO:0007669"/>
    <property type="project" value="TreeGrafter"/>
</dbReference>
<dbReference type="Proteomes" id="UP000799770">
    <property type="component" value="Unassembled WGS sequence"/>
</dbReference>
<dbReference type="SUPFAM" id="SSF51735">
    <property type="entry name" value="NAD(P)-binding Rossmann-fold domains"/>
    <property type="match status" value="1"/>
</dbReference>
<dbReference type="InterPro" id="IPR057326">
    <property type="entry name" value="KR_dom"/>
</dbReference>
<organism evidence="5 6">
    <name type="scientific">Lophiotrema nucula</name>
    <dbReference type="NCBI Taxonomy" id="690887"/>
    <lineage>
        <taxon>Eukaryota</taxon>
        <taxon>Fungi</taxon>
        <taxon>Dikarya</taxon>
        <taxon>Ascomycota</taxon>
        <taxon>Pezizomycotina</taxon>
        <taxon>Dothideomycetes</taxon>
        <taxon>Pleosporomycetidae</taxon>
        <taxon>Pleosporales</taxon>
        <taxon>Lophiotremataceae</taxon>
        <taxon>Lophiotrema</taxon>
    </lineage>
</organism>
<evidence type="ECO:0000256" key="1">
    <source>
        <dbReference type="ARBA" id="ARBA00006484"/>
    </source>
</evidence>
<dbReference type="InterPro" id="IPR002347">
    <property type="entry name" value="SDR_fam"/>
</dbReference>
<proteinExistence type="inferred from homology"/>
<dbReference type="CDD" id="cd05233">
    <property type="entry name" value="SDR_c"/>
    <property type="match status" value="1"/>
</dbReference>
<accession>A0A6A5Z7J5</accession>
<dbReference type="PANTHER" id="PTHR44196:SF1">
    <property type="entry name" value="DEHYDROGENASE_REDUCTASE SDR FAMILY MEMBER 7B"/>
    <property type="match status" value="1"/>
</dbReference>
<dbReference type="Pfam" id="PF00106">
    <property type="entry name" value="adh_short"/>
    <property type="match status" value="1"/>
</dbReference>
<name>A0A6A5Z7J5_9PLEO</name>
<keyword evidence="6" id="KW-1185">Reference proteome</keyword>
<protein>
    <submittedName>
        <fullName evidence="5">Putative short-chain dehydrogenase</fullName>
    </submittedName>
</protein>
<evidence type="ECO:0000313" key="6">
    <source>
        <dbReference type="Proteomes" id="UP000799770"/>
    </source>
</evidence>
<dbReference type="InterPro" id="IPR036291">
    <property type="entry name" value="NAD(P)-bd_dom_sf"/>
</dbReference>
<evidence type="ECO:0000256" key="3">
    <source>
        <dbReference type="RuleBase" id="RU000363"/>
    </source>
</evidence>
<sequence length="291" mass="31006">MASDFPVFTKTFHTTTYAAIDPTNATLSAKDKVILITGGGRGIGKAIALSFATAGAKAVVILGRTQSTLEEATKDITAAAKAHGHDTTIRFYAVDICADSAVSTAFREVSEEFGSVDVVINNAGDLFLGTITECNIAEYWHSFEINVKGTLHCMQALLRNSTPERTSTFINVSTIGITMNGYPGWSAYGASKIAAFKMAKGMVAEVGGKVRVFSINPGRVATEMARKAGIPTFDDAELPGGFCVWLAATAEADFLQGRLVSCNWDVNELLGMREKIVGKDLLTMKLTGLDI</sequence>
<dbReference type="Gene3D" id="3.40.50.720">
    <property type="entry name" value="NAD(P)-binding Rossmann-like Domain"/>
    <property type="match status" value="1"/>
</dbReference>